<dbReference type="NCBIfam" id="TIGR03380">
    <property type="entry name" value="agmatine_aguA"/>
    <property type="match status" value="1"/>
</dbReference>
<dbReference type="InterPro" id="IPR017754">
    <property type="entry name" value="Agmatine_deiminase"/>
</dbReference>
<evidence type="ECO:0000256" key="2">
    <source>
        <dbReference type="HAMAP-Rule" id="MF_01841"/>
    </source>
</evidence>
<reference evidence="3 4" key="1">
    <citation type="submission" date="2018-08" db="EMBL/GenBank/DDBJ databases">
        <title>Bacillus jemisoniae sp. nov., Bacillus chryseoplanitiae sp. nov., Bacillus resnikiae sp. nov., and Bacillus frankliniae sp. nov., isolated from Viking spacecraft and associated surfaces.</title>
        <authorList>
            <person name="Seuylemezian A."/>
            <person name="Vaishampayan P."/>
        </authorList>
    </citation>
    <scope>NUCLEOTIDE SEQUENCE [LARGE SCALE GENOMIC DNA]</scope>
    <source>
        <strain evidence="3 4">JJ-247</strain>
    </source>
</reference>
<dbReference type="EC" id="3.5.3.12" evidence="2"/>
<dbReference type="EMBL" id="QWVT01000037">
    <property type="protein sequence ID" value="RID82503.1"/>
    <property type="molecule type" value="Genomic_DNA"/>
</dbReference>
<dbReference type="RefSeq" id="WP_119114441.1">
    <property type="nucleotide sequence ID" value="NZ_CBCSEO010000012.1"/>
</dbReference>
<protein>
    <recommendedName>
        <fullName evidence="2">Putative agmatine deiminase</fullName>
        <ecNumber evidence="2">3.5.3.12</ecNumber>
    </recommendedName>
    <alternativeName>
        <fullName evidence="2">Agmatine iminohydrolase</fullName>
    </alternativeName>
</protein>
<accession>A0A398B452</accession>
<dbReference type="NCBIfam" id="NF010070">
    <property type="entry name" value="PRK13551.1"/>
    <property type="match status" value="1"/>
</dbReference>
<comment type="similarity">
    <text evidence="2">Belongs to the agmatine deiminase family.</text>
</comment>
<feature type="active site" description="Amidino-cysteine intermediate" evidence="2">
    <location>
        <position position="357"/>
    </location>
</feature>
<organism evidence="3 4">
    <name type="scientific">Mesobacillus zeae</name>
    <dbReference type="NCBI Taxonomy" id="1917180"/>
    <lineage>
        <taxon>Bacteria</taxon>
        <taxon>Bacillati</taxon>
        <taxon>Bacillota</taxon>
        <taxon>Bacilli</taxon>
        <taxon>Bacillales</taxon>
        <taxon>Bacillaceae</taxon>
        <taxon>Mesobacillus</taxon>
    </lineage>
</organism>
<dbReference type="GO" id="GO:0047632">
    <property type="term" value="F:agmatine deiminase activity"/>
    <property type="evidence" value="ECO:0007669"/>
    <property type="project" value="UniProtKB-UniRule"/>
</dbReference>
<dbReference type="PANTHER" id="PTHR31377">
    <property type="entry name" value="AGMATINE DEIMINASE-RELATED"/>
    <property type="match status" value="1"/>
</dbReference>
<dbReference type="GO" id="GO:0009446">
    <property type="term" value="P:putrescine biosynthetic process"/>
    <property type="evidence" value="ECO:0007669"/>
    <property type="project" value="InterPro"/>
</dbReference>
<sequence>MLTLQSNPKVDGYHMPGEFEEHEGCWMIWPERTDNWRNGAKPAQHAFVEVAKAISEFEPVTMVVSPAQYTNARYMLPEHIRVVEMVTDDSWMRDVGPTFVVNDETGDVHGVDWTFNSWGGLVDGLYFPWDDDDHIAQKVCDIERKDRYRLNNFVLEGGSIHVDGEGTLMVTEECLLSEGRNPSLSKHEIEDILKEYLNVEKIIWLKRGIYLDETNGHVDNICSFVRPGEVVLAWTDDKNDPQYEISKECYDILTSETDAKGRELKVHKCHVPAPITITKEEAEGVDHVEGTLPRVEGDRLAASYVNYYTPNGGVVVPLFNDPNDEKALELFRELYPDRKVVGVPAREILLGGGNIHCITQQQPRSKRSFVN</sequence>
<proteinExistence type="inferred from homology"/>
<dbReference type="InterPro" id="IPR007466">
    <property type="entry name" value="Peptidyl-Arg-deiminase_porph"/>
</dbReference>
<comment type="caution">
    <text evidence="3">The sequence shown here is derived from an EMBL/GenBank/DDBJ whole genome shotgun (WGS) entry which is preliminary data.</text>
</comment>
<dbReference type="Proteomes" id="UP000265816">
    <property type="component" value="Unassembled WGS sequence"/>
</dbReference>
<dbReference type="HAMAP" id="MF_01841">
    <property type="entry name" value="Agmatine_deimin"/>
    <property type="match status" value="1"/>
</dbReference>
<dbReference type="Pfam" id="PF04371">
    <property type="entry name" value="PAD_porph"/>
    <property type="match status" value="1"/>
</dbReference>
<evidence type="ECO:0000313" key="4">
    <source>
        <dbReference type="Proteomes" id="UP000265816"/>
    </source>
</evidence>
<dbReference type="GO" id="GO:0004668">
    <property type="term" value="F:protein-arginine deiminase activity"/>
    <property type="evidence" value="ECO:0007669"/>
    <property type="project" value="InterPro"/>
</dbReference>
<dbReference type="Gene3D" id="3.75.10.10">
    <property type="entry name" value="L-arginine/glycine Amidinotransferase, Chain A"/>
    <property type="match status" value="1"/>
</dbReference>
<keyword evidence="1 2" id="KW-0378">Hydrolase</keyword>
<dbReference type="AlphaFoldDB" id="A0A398B452"/>
<keyword evidence="4" id="KW-1185">Reference proteome</keyword>
<dbReference type="OrthoDB" id="9808013at2"/>
<evidence type="ECO:0000313" key="3">
    <source>
        <dbReference type="EMBL" id="RID82503.1"/>
    </source>
</evidence>
<name>A0A398B452_9BACI</name>
<comment type="catalytic activity">
    <reaction evidence="2">
        <text>agmatine + H2O = N-carbamoylputrescine + NH4(+)</text>
        <dbReference type="Rhea" id="RHEA:18037"/>
        <dbReference type="ChEBI" id="CHEBI:15377"/>
        <dbReference type="ChEBI" id="CHEBI:28938"/>
        <dbReference type="ChEBI" id="CHEBI:58145"/>
        <dbReference type="ChEBI" id="CHEBI:58318"/>
        <dbReference type="EC" id="3.5.3.12"/>
    </reaction>
</comment>
<dbReference type="PANTHER" id="PTHR31377:SF0">
    <property type="entry name" value="AGMATINE DEIMINASE-RELATED"/>
    <property type="match status" value="1"/>
</dbReference>
<gene>
    <name evidence="2 3" type="primary">aguA</name>
    <name evidence="3" type="ORF">D1970_19055</name>
</gene>
<dbReference type="SUPFAM" id="SSF55909">
    <property type="entry name" value="Pentein"/>
    <property type="match status" value="1"/>
</dbReference>
<evidence type="ECO:0000256" key="1">
    <source>
        <dbReference type="ARBA" id="ARBA00022801"/>
    </source>
</evidence>